<evidence type="ECO:0000313" key="2">
    <source>
        <dbReference type="Proteomes" id="UP001060085"/>
    </source>
</evidence>
<keyword evidence="2" id="KW-1185">Reference proteome</keyword>
<proteinExistence type="predicted"/>
<name>A0ACB9ZIG0_CATRO</name>
<gene>
    <name evidence="1" type="ORF">M9H77_33426</name>
</gene>
<dbReference type="EMBL" id="CM044708">
    <property type="protein sequence ID" value="KAI5647421.1"/>
    <property type="molecule type" value="Genomic_DNA"/>
</dbReference>
<dbReference type="Proteomes" id="UP001060085">
    <property type="component" value="Linkage Group LG08"/>
</dbReference>
<reference evidence="2" key="1">
    <citation type="journal article" date="2023" name="Nat. Plants">
        <title>Single-cell RNA sequencing provides a high-resolution roadmap for understanding the multicellular compartmentation of specialized metabolism.</title>
        <authorList>
            <person name="Sun S."/>
            <person name="Shen X."/>
            <person name="Li Y."/>
            <person name="Li Y."/>
            <person name="Wang S."/>
            <person name="Li R."/>
            <person name="Zhang H."/>
            <person name="Shen G."/>
            <person name="Guo B."/>
            <person name="Wei J."/>
            <person name="Xu J."/>
            <person name="St-Pierre B."/>
            <person name="Chen S."/>
            <person name="Sun C."/>
        </authorList>
    </citation>
    <scope>NUCLEOTIDE SEQUENCE [LARGE SCALE GENOMIC DNA]</scope>
</reference>
<organism evidence="1 2">
    <name type="scientific">Catharanthus roseus</name>
    <name type="common">Madagascar periwinkle</name>
    <name type="synonym">Vinca rosea</name>
    <dbReference type="NCBI Taxonomy" id="4058"/>
    <lineage>
        <taxon>Eukaryota</taxon>
        <taxon>Viridiplantae</taxon>
        <taxon>Streptophyta</taxon>
        <taxon>Embryophyta</taxon>
        <taxon>Tracheophyta</taxon>
        <taxon>Spermatophyta</taxon>
        <taxon>Magnoliopsida</taxon>
        <taxon>eudicotyledons</taxon>
        <taxon>Gunneridae</taxon>
        <taxon>Pentapetalae</taxon>
        <taxon>asterids</taxon>
        <taxon>lamiids</taxon>
        <taxon>Gentianales</taxon>
        <taxon>Apocynaceae</taxon>
        <taxon>Rauvolfioideae</taxon>
        <taxon>Vinceae</taxon>
        <taxon>Catharanthinae</taxon>
        <taxon>Catharanthus</taxon>
    </lineage>
</organism>
<sequence>MEKAPLKILVTGATGQIGYALVPMIARGLMLGPNQPIILHLLGPDRAFEALKGLKMELVDSAFPLLKGIIATSDVVEACKGVNIAIMVAGVPCKEGMQRKDVLPMNVSIFKSHGSALDQHAAPNCKVVVVANPANTNALILKEFAPSIPPKNITCLTRLDQNRALSQLSEHLKVPVTDVKNVIIWGNHSVMQYPDANYATVTTTDGEKPIQEVMLDEQWLQSRFVTIVQHRGDNVLKVRKKSSALSAASATCDHVRDWILGTPKGTWVSMGIYSDGSYGIQPGLMYSFPVTCQNEEWSIVQELNIDEFSREKMDASAEELMMEKSAAYSCLTR</sequence>
<evidence type="ECO:0000313" key="1">
    <source>
        <dbReference type="EMBL" id="KAI5647421.1"/>
    </source>
</evidence>
<accession>A0ACB9ZIG0</accession>
<protein>
    <submittedName>
        <fullName evidence="1">Uncharacterized protein</fullName>
    </submittedName>
</protein>
<comment type="caution">
    <text evidence="1">The sequence shown here is derived from an EMBL/GenBank/DDBJ whole genome shotgun (WGS) entry which is preliminary data.</text>
</comment>